<keyword evidence="4 5" id="KW-0472">Membrane</keyword>
<dbReference type="Proteomes" id="UP001596047">
    <property type="component" value="Unassembled WGS sequence"/>
</dbReference>
<keyword evidence="2 5" id="KW-0812">Transmembrane</keyword>
<dbReference type="InterPro" id="IPR004695">
    <property type="entry name" value="SLAC1/Mae1/Ssu1/TehA"/>
</dbReference>
<accession>A0ABW0W164</accession>
<feature type="transmembrane region" description="Helical" evidence="5">
    <location>
        <begin position="117"/>
        <end position="138"/>
    </location>
</feature>
<feature type="transmembrane region" description="Helical" evidence="5">
    <location>
        <begin position="236"/>
        <end position="254"/>
    </location>
</feature>
<organism evidence="6 7">
    <name type="scientific">Paenibacillus solisilvae</name>
    <dbReference type="NCBI Taxonomy" id="2486751"/>
    <lineage>
        <taxon>Bacteria</taxon>
        <taxon>Bacillati</taxon>
        <taxon>Bacillota</taxon>
        <taxon>Bacilli</taxon>
        <taxon>Bacillales</taxon>
        <taxon>Paenibacillaceae</taxon>
        <taxon>Paenibacillus</taxon>
    </lineage>
</organism>
<evidence type="ECO:0000256" key="2">
    <source>
        <dbReference type="ARBA" id="ARBA00022692"/>
    </source>
</evidence>
<dbReference type="InterPro" id="IPR038665">
    <property type="entry name" value="Voltage-dep_anion_channel_sf"/>
</dbReference>
<feature type="transmembrane region" description="Helical" evidence="5">
    <location>
        <begin position="49"/>
        <end position="70"/>
    </location>
</feature>
<dbReference type="EMBL" id="JBHSOW010000060">
    <property type="protein sequence ID" value="MFC5650704.1"/>
    <property type="molecule type" value="Genomic_DNA"/>
</dbReference>
<protein>
    <submittedName>
        <fullName evidence="6">SLAC1 anion channel family protein</fullName>
    </submittedName>
</protein>
<sequence length="327" mass="35327">MQTMTAVQKQSSIGSIQFLPVNLFASVMGISGLSLAWREASKLFGTSTVITDISGIVAVVIFIALSIGYISKWVLYPQKVKAEFTHPITGNFFGTITIAILLLSSLIGNYSQISGQVIWIIGTVATLALSFVFVSRLLNGNHEPANAVPASLVPVVGTIDIAVAGGTMPFPWAHEINLLSLAIGGIVALVFFTLILSRLIHHAPMPAGLTPSMIIMIAPFEVGFLGYTNFEQRIDPFASILFYFGLFLFIVLFFKVFKKSIPFGASWWGVSFPMAALSNAALKYAMFVDSWLLIAISAIVLALLSIVVAVLFIRTMNILFNGNLLKG</sequence>
<feature type="transmembrane region" description="Helical" evidence="5">
    <location>
        <begin position="208"/>
        <end position="230"/>
    </location>
</feature>
<gene>
    <name evidence="6" type="ORF">ACFPYJ_16545</name>
</gene>
<feature type="transmembrane region" description="Helical" evidence="5">
    <location>
        <begin position="266"/>
        <end position="285"/>
    </location>
</feature>
<dbReference type="RefSeq" id="WP_379189281.1">
    <property type="nucleotide sequence ID" value="NZ_JBHSOW010000060.1"/>
</dbReference>
<dbReference type="PANTHER" id="PTHR37955">
    <property type="entry name" value="TELLURITE RESISTANCE PROTEIN TEHA"/>
    <property type="match status" value="1"/>
</dbReference>
<feature type="transmembrane region" description="Helical" evidence="5">
    <location>
        <begin position="176"/>
        <end position="196"/>
    </location>
</feature>
<evidence type="ECO:0000256" key="4">
    <source>
        <dbReference type="ARBA" id="ARBA00023136"/>
    </source>
</evidence>
<feature type="transmembrane region" description="Helical" evidence="5">
    <location>
        <begin position="12"/>
        <end position="37"/>
    </location>
</feature>
<evidence type="ECO:0000256" key="5">
    <source>
        <dbReference type="SAM" id="Phobius"/>
    </source>
</evidence>
<evidence type="ECO:0000313" key="7">
    <source>
        <dbReference type="Proteomes" id="UP001596047"/>
    </source>
</evidence>
<comment type="caution">
    <text evidence="6">The sequence shown here is derived from an EMBL/GenBank/DDBJ whole genome shotgun (WGS) entry which is preliminary data.</text>
</comment>
<dbReference type="PANTHER" id="PTHR37955:SF1">
    <property type="entry name" value="DEP DOMAIN-CONTAINING PROTEIN"/>
    <property type="match status" value="1"/>
</dbReference>
<feature type="transmembrane region" description="Helical" evidence="5">
    <location>
        <begin position="150"/>
        <end position="170"/>
    </location>
</feature>
<feature type="transmembrane region" description="Helical" evidence="5">
    <location>
        <begin position="291"/>
        <end position="313"/>
    </location>
</feature>
<evidence type="ECO:0000313" key="6">
    <source>
        <dbReference type="EMBL" id="MFC5650704.1"/>
    </source>
</evidence>
<dbReference type="InterPro" id="IPR052951">
    <property type="entry name" value="Tellurite_res_ion_channel"/>
</dbReference>
<keyword evidence="7" id="KW-1185">Reference proteome</keyword>
<evidence type="ECO:0000256" key="3">
    <source>
        <dbReference type="ARBA" id="ARBA00022989"/>
    </source>
</evidence>
<dbReference type="CDD" id="cd09323">
    <property type="entry name" value="TDT_SLAC1_like"/>
    <property type="match status" value="1"/>
</dbReference>
<comment type="subcellular location">
    <subcellularLocation>
        <location evidence="1">Membrane</location>
        <topology evidence="1">Multi-pass membrane protein</topology>
    </subcellularLocation>
</comment>
<reference evidence="7" key="1">
    <citation type="journal article" date="2019" name="Int. J. Syst. Evol. Microbiol.">
        <title>The Global Catalogue of Microorganisms (GCM) 10K type strain sequencing project: providing services to taxonomists for standard genome sequencing and annotation.</title>
        <authorList>
            <consortium name="The Broad Institute Genomics Platform"/>
            <consortium name="The Broad Institute Genome Sequencing Center for Infectious Disease"/>
            <person name="Wu L."/>
            <person name="Ma J."/>
        </authorList>
    </citation>
    <scope>NUCLEOTIDE SEQUENCE [LARGE SCALE GENOMIC DNA]</scope>
    <source>
        <strain evidence="7">CGMCC 1.3240</strain>
    </source>
</reference>
<name>A0ABW0W164_9BACL</name>
<keyword evidence="3 5" id="KW-1133">Transmembrane helix</keyword>
<dbReference type="Gene3D" id="1.50.10.150">
    <property type="entry name" value="Voltage-dependent anion channel"/>
    <property type="match status" value="1"/>
</dbReference>
<feature type="transmembrane region" description="Helical" evidence="5">
    <location>
        <begin position="91"/>
        <end position="111"/>
    </location>
</feature>
<proteinExistence type="predicted"/>
<evidence type="ECO:0000256" key="1">
    <source>
        <dbReference type="ARBA" id="ARBA00004141"/>
    </source>
</evidence>
<dbReference type="Pfam" id="PF03595">
    <property type="entry name" value="SLAC1"/>
    <property type="match status" value="1"/>
</dbReference>